<dbReference type="Proteomes" id="UP001497497">
    <property type="component" value="Unassembled WGS sequence"/>
</dbReference>
<dbReference type="AlphaFoldDB" id="A0AAV2HY33"/>
<accession>A0AAV2HY33</accession>
<gene>
    <name evidence="1" type="ORF">GSLYS_00012884001</name>
</gene>
<keyword evidence="2" id="KW-1185">Reference proteome</keyword>
<comment type="caution">
    <text evidence="1">The sequence shown here is derived from an EMBL/GenBank/DDBJ whole genome shotgun (WGS) entry which is preliminary data.</text>
</comment>
<proteinExistence type="predicted"/>
<name>A0AAV2HY33_LYMST</name>
<evidence type="ECO:0000313" key="2">
    <source>
        <dbReference type="Proteomes" id="UP001497497"/>
    </source>
</evidence>
<sequence>MTQNNLKLLMTLTETASSEAVLDQDLSHKDQTLTPESKPEVNIFTPSGVVLLSQNEQMFDQSDMFLNSFRSISRCMEQLKKLTVSIVVTRRETAADDRRTEPREVIHQGSGTLLTRPFRRRILEDLLTQEAHILGSQESYDDFKLYVQTTRDLINDDVDAGNATVSIYNINGNGEDVLSIRGHHAYHSAIPGDRTVTLICQVVTREIAEIVERLKGDFFRSIQQIPEEEKRRLVNKAIMVSCPRGRGPRVSVGDFKEVKYLEYRSRTGDMRFKRVNATEGIYNIRT</sequence>
<reference evidence="1 2" key="1">
    <citation type="submission" date="2024-04" db="EMBL/GenBank/DDBJ databases">
        <authorList>
            <consortium name="Genoscope - CEA"/>
            <person name="William W."/>
        </authorList>
    </citation>
    <scope>NUCLEOTIDE SEQUENCE [LARGE SCALE GENOMIC DNA]</scope>
</reference>
<protein>
    <submittedName>
        <fullName evidence="1">Uncharacterized protein</fullName>
    </submittedName>
</protein>
<evidence type="ECO:0000313" key="1">
    <source>
        <dbReference type="EMBL" id="CAL1539063.1"/>
    </source>
</evidence>
<dbReference type="EMBL" id="CAXITT010000324">
    <property type="protein sequence ID" value="CAL1539063.1"/>
    <property type="molecule type" value="Genomic_DNA"/>
</dbReference>
<organism evidence="1 2">
    <name type="scientific">Lymnaea stagnalis</name>
    <name type="common">Great pond snail</name>
    <name type="synonym">Helix stagnalis</name>
    <dbReference type="NCBI Taxonomy" id="6523"/>
    <lineage>
        <taxon>Eukaryota</taxon>
        <taxon>Metazoa</taxon>
        <taxon>Spiralia</taxon>
        <taxon>Lophotrochozoa</taxon>
        <taxon>Mollusca</taxon>
        <taxon>Gastropoda</taxon>
        <taxon>Heterobranchia</taxon>
        <taxon>Euthyneura</taxon>
        <taxon>Panpulmonata</taxon>
        <taxon>Hygrophila</taxon>
        <taxon>Lymnaeoidea</taxon>
        <taxon>Lymnaeidae</taxon>
        <taxon>Lymnaea</taxon>
    </lineage>
</organism>